<dbReference type="InterPro" id="IPR014730">
    <property type="entry name" value="ETF_a/b_N"/>
</dbReference>
<accession>A0A7K0G8H2</accession>
<dbReference type="InterPro" id="IPR033948">
    <property type="entry name" value="ETF_beta_N"/>
</dbReference>
<dbReference type="InterPro" id="IPR012255">
    <property type="entry name" value="ETF_b"/>
</dbReference>
<dbReference type="PANTHER" id="PTHR21294:SF17">
    <property type="entry name" value="PROTEIN FIXA"/>
    <property type="match status" value="1"/>
</dbReference>
<evidence type="ECO:0000256" key="4">
    <source>
        <dbReference type="SAM" id="MobiDB-lite"/>
    </source>
</evidence>
<comment type="subunit">
    <text evidence="1">Heterodimer of an alpha and a beta subunit.</text>
</comment>
<protein>
    <recommendedName>
        <fullName evidence="3">Electron transfer flavoprotein small subunit</fullName>
    </recommendedName>
</protein>
<comment type="caution">
    <text evidence="6">The sequence shown here is derived from an EMBL/GenBank/DDBJ whole genome shotgun (WGS) entry which is preliminary data.</text>
</comment>
<evidence type="ECO:0000259" key="5">
    <source>
        <dbReference type="SMART" id="SM00893"/>
    </source>
</evidence>
<dbReference type="SUPFAM" id="SSF52402">
    <property type="entry name" value="Adenine nucleotide alpha hydrolases-like"/>
    <property type="match status" value="2"/>
</dbReference>
<feature type="domain" description="Electron transfer flavoprotein alpha/beta-subunit N-terminal" evidence="5">
    <location>
        <begin position="22"/>
        <end position="271"/>
    </location>
</feature>
<dbReference type="SMART" id="SM00893">
    <property type="entry name" value="ETF"/>
    <property type="match status" value="1"/>
</dbReference>
<comment type="function">
    <text evidence="2">The electron transfer flavoprotein serves as a specific electron acceptor for other dehydrogenases. It transfers the electrons to the main respiratory chain via ETF-ubiquinone oxidoreductase (ETF dehydrogenase).</text>
</comment>
<proteinExistence type="predicted"/>
<evidence type="ECO:0000313" key="7">
    <source>
        <dbReference type="Proteomes" id="UP000470010"/>
    </source>
</evidence>
<dbReference type="AlphaFoldDB" id="A0A7K0G8H2"/>
<evidence type="ECO:0000256" key="2">
    <source>
        <dbReference type="ARBA" id="ARBA00025649"/>
    </source>
</evidence>
<feature type="region of interest" description="Disordered" evidence="4">
    <location>
        <begin position="119"/>
        <end position="165"/>
    </location>
</feature>
<sequence length="318" mass="31875">MHIVVCVKAVPSSTEVKMDPVTHTIVRDGRESVVNPFDAAALEVALAIKDERAAAGEGCRVSVLSMGIPATEALLRDGIARGASDALLLSDRAFAGADTLATSYALSCGIRELGSAGMGDAAASGASEQRAAAPGSAAPGTPEGRAAAPGSAAPGAPEHGESAPGSSLPDLILCGKMAVDGDTAQIGPELAGLFDMPCVTDVRELVAIERGRVTVRHATDAGIELVEVPLPAVLTVAKDIAQPRMPSIAGVRAAAGVPVAVLSAACVQADPARSGLAGSPTQVVRSFVPERSDTCEVLEGSVPQQAARIIALAEEAGL</sequence>
<dbReference type="Gene3D" id="3.40.50.620">
    <property type="entry name" value="HUPs"/>
    <property type="match status" value="1"/>
</dbReference>
<dbReference type="EMBL" id="VTFZ01000006">
    <property type="protein sequence ID" value="MRX80115.1"/>
    <property type="molecule type" value="Genomic_DNA"/>
</dbReference>
<gene>
    <name evidence="6" type="ORF">GJE22_05860</name>
</gene>
<organism evidence="6 7">
    <name type="scientific">Enorma shizhengliae</name>
    <dbReference type="NCBI Taxonomy" id="2606615"/>
    <lineage>
        <taxon>Bacteria</taxon>
        <taxon>Bacillati</taxon>
        <taxon>Actinomycetota</taxon>
        <taxon>Coriobacteriia</taxon>
        <taxon>Coriobacteriales</taxon>
        <taxon>Coriobacteriaceae</taxon>
        <taxon>Enorma</taxon>
    </lineage>
</organism>
<dbReference type="GO" id="GO:0009055">
    <property type="term" value="F:electron transfer activity"/>
    <property type="evidence" value="ECO:0007669"/>
    <property type="project" value="InterPro"/>
</dbReference>
<name>A0A7K0G8H2_9ACTN</name>
<dbReference type="InterPro" id="IPR014729">
    <property type="entry name" value="Rossmann-like_a/b/a_fold"/>
</dbReference>
<evidence type="ECO:0000256" key="3">
    <source>
        <dbReference type="ARBA" id="ARBA00042002"/>
    </source>
</evidence>
<dbReference type="CDD" id="cd01714">
    <property type="entry name" value="ETF_beta"/>
    <property type="match status" value="1"/>
</dbReference>
<evidence type="ECO:0000313" key="6">
    <source>
        <dbReference type="EMBL" id="MRX80115.1"/>
    </source>
</evidence>
<feature type="compositionally biased region" description="Low complexity" evidence="4">
    <location>
        <begin position="119"/>
        <end position="157"/>
    </location>
</feature>
<dbReference type="PANTHER" id="PTHR21294">
    <property type="entry name" value="ELECTRON TRANSFER FLAVOPROTEIN BETA-SUBUNIT"/>
    <property type="match status" value="1"/>
</dbReference>
<reference evidence="7" key="1">
    <citation type="submission" date="2019-08" db="EMBL/GenBank/DDBJ databases">
        <title>Arthrobacter sp. nov., isolated from plateau pika and Tibetan wild ass.</title>
        <authorList>
            <person name="Ge Y."/>
        </authorList>
    </citation>
    <scope>NUCLEOTIDE SEQUENCE [LARGE SCALE GENOMIC DNA]</scope>
    <source>
        <strain evidence="7">HF-1365</strain>
    </source>
</reference>
<evidence type="ECO:0000256" key="1">
    <source>
        <dbReference type="ARBA" id="ARBA00011355"/>
    </source>
</evidence>
<keyword evidence="7" id="KW-1185">Reference proteome</keyword>
<dbReference type="RefSeq" id="WP_144688293.1">
    <property type="nucleotide sequence ID" value="NZ_VLLQ01000007.1"/>
</dbReference>
<dbReference type="Pfam" id="PF01012">
    <property type="entry name" value="ETF"/>
    <property type="match status" value="2"/>
</dbReference>
<dbReference type="Proteomes" id="UP000470010">
    <property type="component" value="Unassembled WGS sequence"/>
</dbReference>